<name>A0A934NXC6_9NOCA</name>
<evidence type="ECO:0000313" key="4">
    <source>
        <dbReference type="EMBL" id="MBJ8342952.1"/>
    </source>
</evidence>
<dbReference type="AlphaFoldDB" id="A0A934NXC6"/>
<feature type="compositionally biased region" description="Low complexity" evidence="1">
    <location>
        <begin position="63"/>
        <end position="76"/>
    </location>
</feature>
<keyword evidence="5" id="KW-1185">Reference proteome</keyword>
<keyword evidence="2" id="KW-1133">Transmembrane helix</keyword>
<evidence type="ECO:0000259" key="3">
    <source>
        <dbReference type="Pfam" id="PF26526"/>
    </source>
</evidence>
<evidence type="ECO:0000256" key="1">
    <source>
        <dbReference type="SAM" id="MobiDB-lite"/>
    </source>
</evidence>
<proteinExistence type="predicted"/>
<keyword evidence="2" id="KW-0812">Transmembrane</keyword>
<evidence type="ECO:0000313" key="5">
    <source>
        <dbReference type="Proteomes" id="UP000655868"/>
    </source>
</evidence>
<feature type="domain" description="DUF8175" evidence="3">
    <location>
        <begin position="105"/>
        <end position="296"/>
    </location>
</feature>
<sequence>MKTAERTSKRPDTTTEPGAMRRMGGWLAGSRTTLYISAAFIALMLVAGGGIIGARLIGDDDAATPTRTSSAATPTPTGTPPPPDLTPGEPFNPPSADMLGRPIAYPKNLAGQPLPQQPVDRDAYSCPAPPTCPPLDAPASVMWQIIGPFALPFSTSDGPTRVDGPLVAGYTRTPQGAALAAWQVQSRVAISRAHLDAARDTQIVAVPGQDLSSTEEWDISSIDPVVPRPSAFRITGWSADATFAVIQYAVPDRRRVGTNWMIVQLQALWQDGDWKLRGADVEPGPFAPLTTLSGWSEW</sequence>
<accession>A0A934NXC6</accession>
<feature type="compositionally biased region" description="Pro residues" evidence="1">
    <location>
        <begin position="77"/>
        <end position="93"/>
    </location>
</feature>
<feature type="transmembrane region" description="Helical" evidence="2">
    <location>
        <begin position="32"/>
        <end position="57"/>
    </location>
</feature>
<gene>
    <name evidence="4" type="ORF">JGU71_29105</name>
</gene>
<dbReference type="RefSeq" id="WP_199708647.1">
    <property type="nucleotide sequence ID" value="NZ_JAEMNV010000019.1"/>
</dbReference>
<feature type="compositionally biased region" description="Basic and acidic residues" evidence="1">
    <location>
        <begin position="1"/>
        <end position="13"/>
    </location>
</feature>
<dbReference type="InterPro" id="IPR058488">
    <property type="entry name" value="DUF8175"/>
</dbReference>
<dbReference type="Pfam" id="PF26526">
    <property type="entry name" value="DUF8175"/>
    <property type="match status" value="1"/>
</dbReference>
<feature type="region of interest" description="Disordered" evidence="1">
    <location>
        <begin position="63"/>
        <end position="127"/>
    </location>
</feature>
<dbReference type="EMBL" id="JAEMNV010000019">
    <property type="protein sequence ID" value="MBJ8342952.1"/>
    <property type="molecule type" value="Genomic_DNA"/>
</dbReference>
<organism evidence="4 5">
    <name type="scientific">Antrihabitans stalagmiti</name>
    <dbReference type="NCBI Taxonomy" id="2799499"/>
    <lineage>
        <taxon>Bacteria</taxon>
        <taxon>Bacillati</taxon>
        <taxon>Actinomycetota</taxon>
        <taxon>Actinomycetes</taxon>
        <taxon>Mycobacteriales</taxon>
        <taxon>Nocardiaceae</taxon>
        <taxon>Antrihabitans</taxon>
    </lineage>
</organism>
<dbReference type="Proteomes" id="UP000655868">
    <property type="component" value="Unassembled WGS sequence"/>
</dbReference>
<evidence type="ECO:0000256" key="2">
    <source>
        <dbReference type="SAM" id="Phobius"/>
    </source>
</evidence>
<protein>
    <recommendedName>
        <fullName evidence="3">DUF8175 domain-containing protein</fullName>
    </recommendedName>
</protein>
<comment type="caution">
    <text evidence="4">The sequence shown here is derived from an EMBL/GenBank/DDBJ whole genome shotgun (WGS) entry which is preliminary data.</text>
</comment>
<reference evidence="4" key="1">
    <citation type="submission" date="2020-12" db="EMBL/GenBank/DDBJ databases">
        <title>Antrihabitans popcorni sp. nov. and Antrihabitans auranticaus sp. nov., isolated from a larva cave.</title>
        <authorList>
            <person name="Lee S.D."/>
            <person name="Kim I.S."/>
        </authorList>
    </citation>
    <scope>NUCLEOTIDE SEQUENCE</scope>
    <source>
        <strain evidence="4">YC3-6</strain>
    </source>
</reference>
<keyword evidence="2" id="KW-0472">Membrane</keyword>
<feature type="region of interest" description="Disordered" evidence="1">
    <location>
        <begin position="1"/>
        <end position="24"/>
    </location>
</feature>